<keyword evidence="2" id="KW-1185">Reference proteome</keyword>
<protein>
    <recommendedName>
        <fullName evidence="3">Phospholipase C/D domain-containing protein</fullName>
    </recommendedName>
</protein>
<dbReference type="RefSeq" id="WP_133225319.1">
    <property type="nucleotide sequence ID" value="NZ_SMRT01000001.1"/>
</dbReference>
<dbReference type="OrthoDB" id="980873at2"/>
<organism evidence="1 2">
    <name type="scientific">Paenibacillus piri</name>
    <dbReference type="NCBI Taxonomy" id="2547395"/>
    <lineage>
        <taxon>Bacteria</taxon>
        <taxon>Bacillati</taxon>
        <taxon>Bacillota</taxon>
        <taxon>Bacilli</taxon>
        <taxon>Bacillales</taxon>
        <taxon>Paenibacillaceae</taxon>
        <taxon>Paenibacillus</taxon>
    </lineage>
</organism>
<dbReference type="Proteomes" id="UP000295636">
    <property type="component" value="Unassembled WGS sequence"/>
</dbReference>
<evidence type="ECO:0008006" key="3">
    <source>
        <dbReference type="Google" id="ProtNLM"/>
    </source>
</evidence>
<proteinExistence type="predicted"/>
<reference evidence="1 2" key="1">
    <citation type="submission" date="2019-03" db="EMBL/GenBank/DDBJ databases">
        <title>This is whole genome sequence of Paenibacillus sp MS74 strain.</title>
        <authorList>
            <person name="Trinh H.N."/>
        </authorList>
    </citation>
    <scope>NUCLEOTIDE SEQUENCE [LARGE SCALE GENOMIC DNA]</scope>
    <source>
        <strain evidence="1 2">MS74</strain>
    </source>
</reference>
<comment type="caution">
    <text evidence="1">The sequence shown here is derived from an EMBL/GenBank/DDBJ whole genome shotgun (WGS) entry which is preliminary data.</text>
</comment>
<evidence type="ECO:0000313" key="1">
    <source>
        <dbReference type="EMBL" id="TDG00609.1"/>
    </source>
</evidence>
<sequence>MSEHVTHTAVLEDCFNLMFASDGINPAFKEAGRKYPHFAQFGSVTRSGDRFTINLLKDYRGRWESRTPEDKLDYKLAFILGWLSHRAADRQMKPVFREAEPESTQFPTDCSVYHDAFIFSELYTNHANSPFHFQLASFENGIASLPVSAEFNMKAVTDFYRILHQRALIEMHTFIPDTDDIEGWMDKLYARHQEQIIQLERYAEAVVSPDPAKVKRFVVDTNFYDRNEPILQLTASLRKGGQATGEQLQAAVNAEPRSHYGNAIKTGFHYIYYASRFFSGVIDEEELRDKLDIGKKGRDGQSV</sequence>
<dbReference type="AlphaFoldDB" id="A0A4R5KZ96"/>
<name>A0A4R5KZ96_9BACL</name>
<evidence type="ECO:0000313" key="2">
    <source>
        <dbReference type="Proteomes" id="UP000295636"/>
    </source>
</evidence>
<dbReference type="EMBL" id="SMRT01000001">
    <property type="protein sequence ID" value="TDG00609.1"/>
    <property type="molecule type" value="Genomic_DNA"/>
</dbReference>
<accession>A0A4R5KZ96</accession>
<gene>
    <name evidence="1" type="ORF">E1757_02995</name>
</gene>